<dbReference type="Proteomes" id="UP000187012">
    <property type="component" value="Unassembled WGS sequence"/>
</dbReference>
<feature type="compositionally biased region" description="Polar residues" evidence="1">
    <location>
        <begin position="30"/>
        <end position="41"/>
    </location>
</feature>
<evidence type="ECO:0000313" key="2">
    <source>
        <dbReference type="EMBL" id="SIT49254.1"/>
    </source>
</evidence>
<dbReference type="EMBL" id="CYGX02000131">
    <property type="protein sequence ID" value="SIT49254.1"/>
    <property type="molecule type" value="Genomic_DNA"/>
</dbReference>
<dbReference type="AlphaFoldDB" id="A0A1N7SPA2"/>
<evidence type="ECO:0000313" key="3">
    <source>
        <dbReference type="Proteomes" id="UP000187012"/>
    </source>
</evidence>
<reference evidence="2 3" key="1">
    <citation type="submission" date="2016-12" db="EMBL/GenBank/DDBJ databases">
        <authorList>
            <person name="Song W.-J."/>
            <person name="Kurnit D.M."/>
        </authorList>
    </citation>
    <scope>NUCLEOTIDE SEQUENCE [LARGE SCALE GENOMIC DNA]</scope>
    <source>
        <strain evidence="2 3">STM7296</strain>
    </source>
</reference>
<protein>
    <submittedName>
        <fullName evidence="2">Uncharacterized protein</fullName>
    </submittedName>
</protein>
<gene>
    <name evidence="2" type="ORF">BN2475_1310004</name>
</gene>
<dbReference type="STRING" id="1247936.BN2475_1310004"/>
<accession>A0A1N7SPA2</accession>
<proteinExistence type="predicted"/>
<keyword evidence="3" id="KW-1185">Reference proteome</keyword>
<organism evidence="2 3">
    <name type="scientific">Paraburkholderia ribeironis</name>
    <dbReference type="NCBI Taxonomy" id="1247936"/>
    <lineage>
        <taxon>Bacteria</taxon>
        <taxon>Pseudomonadati</taxon>
        <taxon>Pseudomonadota</taxon>
        <taxon>Betaproteobacteria</taxon>
        <taxon>Burkholderiales</taxon>
        <taxon>Burkholderiaceae</taxon>
        <taxon>Paraburkholderia</taxon>
    </lineage>
</organism>
<sequence length="58" mass="6441">MPSPECRVQFGQEEGRAQRATRVTDIWLSHDQTPGNANPDSKNPKCISMPVTSMQLAQ</sequence>
<feature type="region of interest" description="Disordered" evidence="1">
    <location>
        <begin position="29"/>
        <end position="58"/>
    </location>
</feature>
<name>A0A1N7SPA2_9BURK</name>
<evidence type="ECO:0000256" key="1">
    <source>
        <dbReference type="SAM" id="MobiDB-lite"/>
    </source>
</evidence>